<gene>
    <name evidence="1" type="ORF">Goari_019384</name>
</gene>
<dbReference type="EMBL" id="JABFAA010000003">
    <property type="protein sequence ID" value="MBA0678017.1"/>
    <property type="molecule type" value="Genomic_DNA"/>
</dbReference>
<name>A0A7J8WSJ0_GOSAI</name>
<comment type="caution">
    <text evidence="1">The sequence shown here is derived from an EMBL/GenBank/DDBJ whole genome shotgun (WGS) entry which is preliminary data.</text>
</comment>
<accession>A0A7J8WSJ0</accession>
<reference evidence="1 2" key="1">
    <citation type="journal article" date="2019" name="Genome Biol. Evol.">
        <title>Insights into the evolution of the New World diploid cottons (Gossypium, subgenus Houzingenia) based on genome sequencing.</title>
        <authorList>
            <person name="Grover C.E."/>
            <person name="Arick M.A. 2nd"/>
            <person name="Thrash A."/>
            <person name="Conover J.L."/>
            <person name="Sanders W.S."/>
            <person name="Peterson D.G."/>
            <person name="Frelichowski J.E."/>
            <person name="Scheffler J.A."/>
            <person name="Scheffler B.E."/>
            <person name="Wendel J.F."/>
        </authorList>
    </citation>
    <scope>NUCLEOTIDE SEQUENCE [LARGE SCALE GENOMIC DNA]</scope>
    <source>
        <strain evidence="1">185</strain>
        <tissue evidence="1">Leaf</tissue>
    </source>
</reference>
<dbReference type="Proteomes" id="UP000593577">
    <property type="component" value="Unassembled WGS sequence"/>
</dbReference>
<dbReference type="AlphaFoldDB" id="A0A7J8WSJ0"/>
<organism evidence="1 2">
    <name type="scientific">Gossypium aridum</name>
    <name type="common">American cotton</name>
    <name type="synonym">Erioxylum aridum</name>
    <dbReference type="NCBI Taxonomy" id="34290"/>
    <lineage>
        <taxon>Eukaryota</taxon>
        <taxon>Viridiplantae</taxon>
        <taxon>Streptophyta</taxon>
        <taxon>Embryophyta</taxon>
        <taxon>Tracheophyta</taxon>
        <taxon>Spermatophyta</taxon>
        <taxon>Magnoliopsida</taxon>
        <taxon>eudicotyledons</taxon>
        <taxon>Gunneridae</taxon>
        <taxon>Pentapetalae</taxon>
        <taxon>rosids</taxon>
        <taxon>malvids</taxon>
        <taxon>Malvales</taxon>
        <taxon>Malvaceae</taxon>
        <taxon>Malvoideae</taxon>
        <taxon>Gossypium</taxon>
    </lineage>
</organism>
<evidence type="ECO:0000313" key="2">
    <source>
        <dbReference type="Proteomes" id="UP000593577"/>
    </source>
</evidence>
<evidence type="ECO:0008006" key="3">
    <source>
        <dbReference type="Google" id="ProtNLM"/>
    </source>
</evidence>
<sequence>MKTRDTHSIFSAVSVQLHSRTLLYNLVYWWMGQSLQGYWALTIRAQFASKYWQGVGQMPYTNLRIQEGIPNEFLENHYIWNVKELDELHKIDLRGRTDENWLKFYAKYIYIWEHKLHGKPYLLPDEERSRQHHRRRPRRPYMNIRPGVNASLESSLALTLHEALMGV</sequence>
<proteinExistence type="predicted"/>
<keyword evidence="2" id="KW-1185">Reference proteome</keyword>
<protein>
    <recommendedName>
        <fullName evidence="3">Aminotransferase-like plant mobile domain-containing protein</fullName>
    </recommendedName>
</protein>
<evidence type="ECO:0000313" key="1">
    <source>
        <dbReference type="EMBL" id="MBA0678017.1"/>
    </source>
</evidence>